<evidence type="ECO:0000313" key="2">
    <source>
        <dbReference type="Proteomes" id="UP001238973"/>
    </source>
</evidence>
<reference evidence="1" key="1">
    <citation type="submission" date="2023-06" db="EMBL/GenBank/DDBJ databases">
        <title>Comparative genomics of Bacillaceae isolates and their secondary metabolite potential.</title>
        <authorList>
            <person name="Song L."/>
            <person name="Nielsen L.J."/>
            <person name="Mohite O."/>
            <person name="Xu X."/>
            <person name="Weber T."/>
            <person name="Kovacs A.T."/>
        </authorList>
    </citation>
    <scope>NUCLEOTIDE SEQUENCE</scope>
    <source>
        <strain evidence="1">G1S1</strain>
    </source>
</reference>
<gene>
    <name evidence="1" type="ORF">QUF85_10470</name>
</gene>
<evidence type="ECO:0000313" key="1">
    <source>
        <dbReference type="EMBL" id="MDM5283730.1"/>
    </source>
</evidence>
<dbReference type="RefSeq" id="WP_289349525.1">
    <property type="nucleotide sequence ID" value="NZ_JAUCFI010000003.1"/>
</dbReference>
<organism evidence="1 2">
    <name type="scientific">Peribacillus frigoritolerans</name>
    <dbReference type="NCBI Taxonomy" id="450367"/>
    <lineage>
        <taxon>Bacteria</taxon>
        <taxon>Bacillati</taxon>
        <taxon>Bacillota</taxon>
        <taxon>Bacilli</taxon>
        <taxon>Bacillales</taxon>
        <taxon>Bacillaceae</taxon>
        <taxon>Peribacillus</taxon>
    </lineage>
</organism>
<accession>A0AAJ1QLQ0</accession>
<name>A0AAJ1QLQ0_9BACI</name>
<comment type="caution">
    <text evidence="1">The sequence shown here is derived from an EMBL/GenBank/DDBJ whole genome shotgun (WGS) entry which is preliminary data.</text>
</comment>
<dbReference type="AlphaFoldDB" id="A0AAJ1QLQ0"/>
<proteinExistence type="predicted"/>
<protein>
    <submittedName>
        <fullName evidence="1">Uncharacterized protein</fullName>
    </submittedName>
</protein>
<sequence length="122" mass="14139">MEHKKELNYLEAHRLDRQLVRSCMEKKTSFFLDLEQASSLHDGCLMQPLKLTVAPSGRRNNLLSKYSTLVIKVRMLLLSFLRTLSLPLQFFLQPFYPPVPLVFLIHMGYANQNKGVLVEAMM</sequence>
<dbReference type="EMBL" id="JAUCFI010000003">
    <property type="protein sequence ID" value="MDM5283730.1"/>
    <property type="molecule type" value="Genomic_DNA"/>
</dbReference>
<dbReference type="Proteomes" id="UP001238973">
    <property type="component" value="Unassembled WGS sequence"/>
</dbReference>